<accession>A0ABR8KPG0</accession>
<comment type="caution">
    <text evidence="3">The sequence shown here is derived from an EMBL/GenBank/DDBJ whole genome shotgun (WGS) entry which is preliminary data.</text>
</comment>
<dbReference type="InterPro" id="IPR036249">
    <property type="entry name" value="Thioredoxin-like_sf"/>
</dbReference>
<evidence type="ECO:0000259" key="2">
    <source>
        <dbReference type="Pfam" id="PF13462"/>
    </source>
</evidence>
<reference evidence="3 4" key="1">
    <citation type="submission" date="2020-09" db="EMBL/GenBank/DDBJ databases">
        <authorList>
            <person name="Yoon J.-W."/>
        </authorList>
    </citation>
    <scope>NUCLEOTIDE SEQUENCE [LARGE SCALE GENOMIC DNA]</scope>
    <source>
        <strain evidence="3 4">KMU-140</strain>
    </source>
</reference>
<dbReference type="EMBL" id="JACXLC010000001">
    <property type="protein sequence ID" value="MBD2841335.1"/>
    <property type="molecule type" value="Genomic_DNA"/>
</dbReference>
<sequence length="232" mass="24728">MLAACNSNAEDGGAEAGEPIAAIPAPEGSTWTDTVTITEEDGYVIGNPEAPLKLIEFASHTCGACANFSQNGKAPLKEYVETGVVSFEQRNLVRDPIDLTIATLVRCGQKENMQVLSDQAWGSLNEIFGSVQQNAAQYEASGELPIDQRFVAIAEAAGLIEFFSARGLSADQARSCLTDTAKIETIANNSAEQADELNVSGTPTFFLNGNRLEGISWNDIEPALQRAGARQE</sequence>
<dbReference type="Gene3D" id="3.40.30.10">
    <property type="entry name" value="Glutaredoxin"/>
    <property type="match status" value="1"/>
</dbReference>
<feature type="compositionally biased region" description="Low complexity" evidence="1">
    <location>
        <begin position="16"/>
        <end position="28"/>
    </location>
</feature>
<dbReference type="Proteomes" id="UP000635384">
    <property type="component" value="Unassembled WGS sequence"/>
</dbReference>
<proteinExistence type="predicted"/>
<evidence type="ECO:0000313" key="4">
    <source>
        <dbReference type="Proteomes" id="UP000635384"/>
    </source>
</evidence>
<keyword evidence="4" id="KW-1185">Reference proteome</keyword>
<protein>
    <submittedName>
        <fullName evidence="3">Thioredoxin domain-containing protein</fullName>
    </submittedName>
</protein>
<gene>
    <name evidence="3" type="ORF">IB285_03580</name>
</gene>
<dbReference type="Gene3D" id="1.10.40.110">
    <property type="match status" value="1"/>
</dbReference>
<organism evidence="3 4">
    <name type="scientific">Erythrobacter rubeus</name>
    <dbReference type="NCBI Taxonomy" id="2760803"/>
    <lineage>
        <taxon>Bacteria</taxon>
        <taxon>Pseudomonadati</taxon>
        <taxon>Pseudomonadota</taxon>
        <taxon>Alphaproteobacteria</taxon>
        <taxon>Sphingomonadales</taxon>
        <taxon>Erythrobacteraceae</taxon>
        <taxon>Erythrobacter/Porphyrobacter group</taxon>
        <taxon>Erythrobacter</taxon>
    </lineage>
</organism>
<dbReference type="Pfam" id="PF13462">
    <property type="entry name" value="Thioredoxin_4"/>
    <property type="match status" value="1"/>
</dbReference>
<feature type="region of interest" description="Disordered" evidence="1">
    <location>
        <begin position="1"/>
        <end position="28"/>
    </location>
</feature>
<feature type="domain" description="Thioredoxin-like fold" evidence="2">
    <location>
        <begin position="40"/>
        <end position="224"/>
    </location>
</feature>
<evidence type="ECO:0000256" key="1">
    <source>
        <dbReference type="SAM" id="MobiDB-lite"/>
    </source>
</evidence>
<dbReference type="InterPro" id="IPR012336">
    <property type="entry name" value="Thioredoxin-like_fold"/>
</dbReference>
<name>A0ABR8KPG0_9SPHN</name>
<dbReference type="SUPFAM" id="SSF52833">
    <property type="entry name" value="Thioredoxin-like"/>
    <property type="match status" value="1"/>
</dbReference>
<evidence type="ECO:0000313" key="3">
    <source>
        <dbReference type="EMBL" id="MBD2841335.1"/>
    </source>
</evidence>